<feature type="region of interest" description="Disordered" evidence="1">
    <location>
        <begin position="51"/>
        <end position="81"/>
    </location>
</feature>
<evidence type="ECO:0000313" key="3">
    <source>
        <dbReference type="Proteomes" id="UP001188597"/>
    </source>
</evidence>
<evidence type="ECO:0000256" key="1">
    <source>
        <dbReference type="SAM" id="MobiDB-lite"/>
    </source>
</evidence>
<dbReference type="AlphaFoldDB" id="A0AA88XAP6"/>
<proteinExistence type="predicted"/>
<gene>
    <name evidence="2" type="ORF">RJ639_027357</name>
</gene>
<dbReference type="EMBL" id="JAVXUP010000089">
    <property type="protein sequence ID" value="KAK3038770.1"/>
    <property type="molecule type" value="Genomic_DNA"/>
</dbReference>
<sequence length="81" mass="9551">MAGWRTRRLMENLLQRSCISHDCPKSITTAERSWIAKPLRYRSRRLEKMKRAKKAVLERHEKSGDCDPKKKPTSQGDIDLR</sequence>
<feature type="compositionally biased region" description="Basic and acidic residues" evidence="1">
    <location>
        <begin position="55"/>
        <end position="70"/>
    </location>
</feature>
<keyword evidence="3" id="KW-1185">Reference proteome</keyword>
<dbReference type="Proteomes" id="UP001188597">
    <property type="component" value="Unassembled WGS sequence"/>
</dbReference>
<comment type="caution">
    <text evidence="2">The sequence shown here is derived from an EMBL/GenBank/DDBJ whole genome shotgun (WGS) entry which is preliminary data.</text>
</comment>
<organism evidence="2 3">
    <name type="scientific">Escallonia herrerae</name>
    <dbReference type="NCBI Taxonomy" id="1293975"/>
    <lineage>
        <taxon>Eukaryota</taxon>
        <taxon>Viridiplantae</taxon>
        <taxon>Streptophyta</taxon>
        <taxon>Embryophyta</taxon>
        <taxon>Tracheophyta</taxon>
        <taxon>Spermatophyta</taxon>
        <taxon>Magnoliopsida</taxon>
        <taxon>eudicotyledons</taxon>
        <taxon>Gunneridae</taxon>
        <taxon>Pentapetalae</taxon>
        <taxon>asterids</taxon>
        <taxon>campanulids</taxon>
        <taxon>Escalloniales</taxon>
        <taxon>Escalloniaceae</taxon>
        <taxon>Escallonia</taxon>
    </lineage>
</organism>
<name>A0AA88XAP6_9ASTE</name>
<evidence type="ECO:0000313" key="2">
    <source>
        <dbReference type="EMBL" id="KAK3038770.1"/>
    </source>
</evidence>
<accession>A0AA88XAP6</accession>
<protein>
    <submittedName>
        <fullName evidence="2">Uncharacterized protein</fullName>
    </submittedName>
</protein>
<reference evidence="2" key="1">
    <citation type="submission" date="2022-12" db="EMBL/GenBank/DDBJ databases">
        <title>Draft genome assemblies for two species of Escallonia (Escalloniales).</title>
        <authorList>
            <person name="Chanderbali A."/>
            <person name="Dervinis C."/>
            <person name="Anghel I."/>
            <person name="Soltis D."/>
            <person name="Soltis P."/>
            <person name="Zapata F."/>
        </authorList>
    </citation>
    <scope>NUCLEOTIDE SEQUENCE</scope>
    <source>
        <strain evidence="2">UCBG64.0493</strain>
        <tissue evidence="2">Leaf</tissue>
    </source>
</reference>